<proteinExistence type="predicted"/>
<keyword evidence="14" id="KW-0693">Viral RNA replication</keyword>
<dbReference type="SUPFAM" id="SSF56672">
    <property type="entry name" value="DNA/RNA polymerases"/>
    <property type="match status" value="1"/>
</dbReference>
<dbReference type="InterPro" id="IPR001205">
    <property type="entry name" value="RNA-dir_pol_C"/>
</dbReference>
<dbReference type="GO" id="GO:0006508">
    <property type="term" value="P:proteolysis"/>
    <property type="evidence" value="ECO:0007669"/>
    <property type="project" value="UniProtKB-KW"/>
</dbReference>
<evidence type="ECO:0000256" key="8">
    <source>
        <dbReference type="ARBA" id="ARBA00022741"/>
    </source>
</evidence>
<evidence type="ECO:0000256" key="3">
    <source>
        <dbReference type="ARBA" id="ARBA00022484"/>
    </source>
</evidence>
<dbReference type="GO" id="GO:0003724">
    <property type="term" value="F:RNA helicase activity"/>
    <property type="evidence" value="ECO:0007669"/>
    <property type="project" value="InterPro"/>
</dbReference>
<dbReference type="GO" id="GO:0019028">
    <property type="term" value="C:viral capsid"/>
    <property type="evidence" value="ECO:0007669"/>
    <property type="project" value="UniProtKB-KW"/>
</dbReference>
<evidence type="ECO:0000256" key="2">
    <source>
        <dbReference type="ARBA" id="ARBA00020107"/>
    </source>
</evidence>
<evidence type="ECO:0000256" key="9">
    <source>
        <dbReference type="ARBA" id="ARBA00022801"/>
    </source>
</evidence>
<feature type="transmembrane region" description="Helical" evidence="16">
    <location>
        <begin position="549"/>
        <end position="571"/>
    </location>
</feature>
<dbReference type="InterPro" id="IPR029053">
    <property type="entry name" value="Viral_coat"/>
</dbReference>
<dbReference type="Pfam" id="PF00680">
    <property type="entry name" value="RdRP_1"/>
    <property type="match status" value="1"/>
</dbReference>
<dbReference type="InterPro" id="IPR000605">
    <property type="entry name" value="Helicase_SF3_ssDNA/RNA_vir"/>
</dbReference>
<dbReference type="PROSITE" id="PS51218">
    <property type="entry name" value="SF3_HELICASE_2"/>
    <property type="match status" value="1"/>
</dbReference>
<keyword evidence="5" id="KW-0645">Protease</keyword>
<dbReference type="SUPFAM" id="SSF50494">
    <property type="entry name" value="Trypsin-like serine proteases"/>
    <property type="match status" value="1"/>
</dbReference>
<dbReference type="Gene3D" id="3.30.70.270">
    <property type="match status" value="1"/>
</dbReference>
<evidence type="ECO:0000256" key="1">
    <source>
        <dbReference type="ARBA" id="ARBA00004328"/>
    </source>
</evidence>
<dbReference type="Pfam" id="PF00073">
    <property type="entry name" value="Rhv"/>
    <property type="match status" value="1"/>
</dbReference>
<reference evidence="18" key="1">
    <citation type="journal article" date="2016" name="Evol. Bioinform. Online">
        <title>Twenty-five new viruses associated with the Drosophilidae (Diptera).</title>
        <authorList>
            <person name="Webster C.L."/>
            <person name="Longdon B."/>
            <person name="Lewis S.H."/>
            <person name="Obbard D.J."/>
        </authorList>
    </citation>
    <scope>NUCLEOTIDE SEQUENCE</scope>
    <source>
        <strain evidence="18">Dsub_PoolSeq2</strain>
    </source>
</reference>
<evidence type="ECO:0000313" key="18">
    <source>
        <dbReference type="EMBL" id="AMO03227.1"/>
    </source>
</evidence>
<keyword evidence="12" id="KW-0067">ATP-binding</keyword>
<evidence type="ECO:0000256" key="4">
    <source>
        <dbReference type="ARBA" id="ARBA00022561"/>
    </source>
</evidence>
<feature type="domain" description="SF3 helicase" evidence="17">
    <location>
        <begin position="650"/>
        <end position="817"/>
    </location>
</feature>
<keyword evidence="16" id="KW-0812">Transmembrane</keyword>
<accession>A0A140HEQ0</accession>
<dbReference type="InterPro" id="IPR033703">
    <property type="entry name" value="Rhv-like"/>
</dbReference>
<keyword evidence="4" id="KW-0167">Capsid protein</keyword>
<evidence type="ECO:0000259" key="17">
    <source>
        <dbReference type="PROSITE" id="PS51218"/>
    </source>
</evidence>
<keyword evidence="16" id="KW-1133">Transmembrane helix</keyword>
<evidence type="ECO:0000256" key="7">
    <source>
        <dbReference type="ARBA" id="ARBA00022695"/>
    </source>
</evidence>
<comment type="subcellular location">
    <subcellularLocation>
        <location evidence="1">Virion</location>
    </subcellularLocation>
</comment>
<protein>
    <recommendedName>
        <fullName evidence="2">Genome polyprotein</fullName>
    </recommendedName>
</protein>
<dbReference type="CDD" id="cd23169">
    <property type="entry name" value="ps-ssRNAv-Picornavirales"/>
    <property type="match status" value="1"/>
</dbReference>
<dbReference type="InterPro" id="IPR043502">
    <property type="entry name" value="DNA/RNA_pol_sf"/>
</dbReference>
<dbReference type="GO" id="GO:0003723">
    <property type="term" value="F:RNA binding"/>
    <property type="evidence" value="ECO:0007669"/>
    <property type="project" value="InterPro"/>
</dbReference>
<evidence type="ECO:0000256" key="5">
    <source>
        <dbReference type="ARBA" id="ARBA00022670"/>
    </source>
</evidence>
<feature type="transmembrane region" description="Helical" evidence="16">
    <location>
        <begin position="458"/>
        <end position="479"/>
    </location>
</feature>
<evidence type="ECO:0000256" key="6">
    <source>
        <dbReference type="ARBA" id="ARBA00022679"/>
    </source>
</evidence>
<keyword evidence="3" id="KW-0696">RNA-directed RNA polymerase</keyword>
<evidence type="ECO:0000256" key="14">
    <source>
        <dbReference type="ARBA" id="ARBA00022953"/>
    </source>
</evidence>
<dbReference type="EMBL" id="KU754519">
    <property type="protein sequence ID" value="AMO03227.1"/>
    <property type="molecule type" value="Genomic_RNA"/>
</dbReference>
<dbReference type="CDD" id="cd00205">
    <property type="entry name" value="rhv_like"/>
    <property type="match status" value="2"/>
</dbReference>
<sequence length="2860" mass="321395">MSYISADDIIARIEDNTSIERNFNFLLCVESKRSFSEFTQVLKSIWPYEEIELYHDLIRELKERYVQVDDPRSYRLSFELACLSALIVVEVCYDLGEDYEATADLPEVLGNVTIEDVVGKAKHYINYPPFVAFCENMLSLLNDSLPEHTYDFEDLVEMRKILLRGLKIVGCWLAEKRYDMSNETVEFVAEGDSEYIETNDFEVDGLLLPNQSVNVDLSKMSPEVAQLIADEIVEGDDWFDYTNNVHIITNRFCHHKSIKCPCMYSCRHKRLERPSKHNGYEIDETSFRDMCAILSELPTGLYADPLEHYKDHFVVKICLTTADKNIHSAGSRTKEEIMKIVYRIRGFYVETIPDVKRYKYEQFVAEEESDSFITTIINKLKELGKRACIVTSDVCEFIMSTFGKLITSITNFLSDKISKMVQYFFEKLAKLVVSQFDVEALIKHHALKLKEMTTARTIGLACIFIFIVLAVDMICIFSFRMAKRVVDTIANTLFKDNSVFDLEDTSAPKLVTEGMGPLAAIATITCAGVGLATGQTDVIKKKCDFITSVMRAGTGLSLLAGTAFVVMPLVFKDSLTMAWGTPEEKDQLICEDWIIKTTCITRLAKIAKVLASEEMRLWVKEQINEIPALLKMIKTPNYKATILKLYSDLMKISANLEQYHNNSGRTRDVPYSIHLAAEPGFGKSLLSPMLIQQAFGYNPSAIYTRNQTEEYWSGYIAQPVIFIDEFLCNKEGQVLNRSADEYLKLISPTKFVPDFASVDNVTTGLKGTPVNPDIVVTANNSVYMHVNGFQTDAIDRRRRFVILCRRNPTTRQLWKGKNQIDVGGMTDEQLANAEWLVFDIKSPMSSHPITKHIGLTFKELIQFLRDDRESQLSDNAKLRAILFDDQPLEEDPTAKLIEMMAEMKGAPRGKINCDNAFTTFFSMGAKFFSEGNKHKVHKKKRDSCPSQNPDIVGSSDSEDPEMVEANVEVHTPPIDKDETASENYCSVEDVTDDEQPRISNRDILTSMYCTNVDRNRMHRHICLSCDRHTAIKKCEGELFTRCANCVKDNIPINPSTLRSQVLLEPLVFTDEEIEAMRTRRQNDLQRLLVESRFEVLYMSRLDYTFWEEIGGQRYTTDNIKSMGQNLKKRAMVIGVLIGVYATVVFIRRLIDHKKAKTESPIIEFIPESARRDKTTTTRKPYRVRAVNAYGEANKYIGIRYQLTIDGNKLSIQNGFPVCASKFITHRHSLLDSNGEIHHRGEITVFYKDNSDTVPFSLQMVRQLSLNDEISDLAMICLPPKMKINGFPNTVSKFWRDEDLSKFNSGDVCILQSDGNAVTCRANITNGRSYQHGKKNYRLSHALTYCGVGNGPGWCGLMLESYGQICPGMYVGMHVAGSAVRGSNDGLYGLSMPITQEMLMRMIEYQDESDTPTDVDFVAENSPFYGPGLVSDEVLPPNERIMLTRVSKIRKSAIQDLVDFPPLKHLPLLSPRDPRSNGEDPLLNMINDTLSTETPNIDKKIADLAVMGTFHSLKQNMATIFPMRRLTFEEAVGGVPGLLTSINRKTSCGYPLCKITSGKGKSEFFWFDESGKLEYSPVYREMVERFVENFDNGKCEKGRFVSYLKDELVSEKKIKQKRCRVIYGGDLIANTAFRMIFGAFVINYNSSYDKLSHVVGLNQYSYDMDSIYSYLIQVGENFVAGDFSGWDKRMNPYLQEKVYFGIMKHCAKLIHPKNYQSFYEHQVKSPVVIERHLLHFMHTQFSGCFFTTILNCLVHDSMLRYIFIKANKSANLNLDFDTNVRAKILGDDHIYSFSDEAAVIMKPLKIQELYGEIGAVYTDDLKNDEVDSEFRKFTDLTFLGAHPIKHNGKWIGALKKNTIREMVLWTRSHNEDLLDRCQTSIEMSSAWGQDFYLTHVTNISDALRRVNIEGLNCKPWALMIEEVVNRTAASQLTYPRFIAEGNNEGLVNLNAPDRVVGDGLNKTTLIGKLRNLAVAEVKQDLNFGLESTVYRASFEWTPEQVVGTSIAKIDVPFGLLGLGDEDNVQNMPFDRFLMWNGDVKVVLQVNGTPFMCGLLAVYFMPLADYECESANITTTNHVFIQPDKNNTVELNIPYVYLRSVMNTVARTTESLGTIFATPLSRLSSIDGTPVTVSVYSSFPNSKFSIPRPLPVTTARTIKYYSPSGQSDSYDVVPPHTTFQTEGAGQSTSITNNYNNVGGSMPIEANNSCSPDLDFAADVTADMKIPVGLDNPPLASGAVPVEFAYPGFSNSYGVRPTRDMQLMPATFSRQQCVIFDPAETRFDVNCGRMCLLTTIPVSTTQVVNTSLMEISLDSRLNVAAGNNIPINLAVLNQFFFWRGDIELTFAMVRTHYHSCRIQGVVAYGVNTVSPGSRSVAYSNIMDFSGENSVSTMTIEFNAQTEFLRTYEGQNAIDSTQNHSLGTFGLYIVNQLVAPDTVPSTVDLLVFVRFKEVKVAVPRGFSPFTWNGYGELDSTATLSAKFAAVINANASSNGASTEVWNSGFLPMALTGDDLTNLPDGLYTATGDIRFILPNTSIITVNQIIKVTRQASIVYGIRGNNYFKVGDNLVNLNGSGNRIWNTTNFTVNSGTLTVYATPPTFLAEGAEEGMGDGLENAVVTLDHVESSTTTAPAEQRPNIPHKCEYLAKFEFCPTDIVEVGRRYARIEFLTNPTLDQSVLTSLLIRNNAPTEELIHVSTQISSMWRGLYAAWAGSIKYRFYTSDSDVLELFFQPYFNADNQFGMSVGDVISGAVAEIGNQNITSEISVVGPYAREMGFPSWHRQYVDVSIPFQSHLNFLYTSKTQTIAPISSGTLTINAGTAADTLRVYSAFGDDMRLGIYRPPRTTTLSLSAFTNGVNGYWAGV</sequence>
<dbReference type="GO" id="GO:0005198">
    <property type="term" value="F:structural molecule activity"/>
    <property type="evidence" value="ECO:0007669"/>
    <property type="project" value="InterPro"/>
</dbReference>
<dbReference type="GO" id="GO:0008234">
    <property type="term" value="F:cysteine-type peptidase activity"/>
    <property type="evidence" value="ECO:0007669"/>
    <property type="project" value="UniProtKB-KW"/>
</dbReference>
<dbReference type="InterPro" id="IPR043128">
    <property type="entry name" value="Rev_trsase/Diguanyl_cyclase"/>
</dbReference>
<keyword evidence="7" id="KW-0548">Nucleotidyltransferase</keyword>
<evidence type="ECO:0000256" key="16">
    <source>
        <dbReference type="SAM" id="Phobius"/>
    </source>
</evidence>
<dbReference type="InterPro" id="IPR014759">
    <property type="entry name" value="Helicase_SF3_ssRNA_vir"/>
</dbReference>
<keyword evidence="9" id="KW-0378">Hydrolase</keyword>
<keyword evidence="6" id="KW-0808">Transferase</keyword>
<dbReference type="GO" id="GO:0005524">
    <property type="term" value="F:ATP binding"/>
    <property type="evidence" value="ECO:0007669"/>
    <property type="project" value="UniProtKB-KW"/>
</dbReference>
<organism evidence="18">
    <name type="scientific">Pow Burn virus</name>
    <dbReference type="NCBI Taxonomy" id="1807805"/>
    <lineage>
        <taxon>Viruses</taxon>
        <taxon>Riboviria</taxon>
        <taxon>Orthornavirae</taxon>
        <taxon>Pisuviricota</taxon>
        <taxon>Pisoniviricetes</taxon>
        <taxon>Picornavirales</taxon>
    </lineage>
</organism>
<keyword evidence="11" id="KW-0788">Thiol protease</keyword>
<name>A0A140HEQ0_9VIRU</name>
<evidence type="ECO:0000256" key="10">
    <source>
        <dbReference type="ARBA" id="ARBA00022806"/>
    </source>
</evidence>
<dbReference type="Pfam" id="PF00910">
    <property type="entry name" value="RNA_helicase"/>
    <property type="match status" value="1"/>
</dbReference>
<evidence type="ECO:0000256" key="12">
    <source>
        <dbReference type="ARBA" id="ARBA00022840"/>
    </source>
</evidence>
<keyword evidence="16" id="KW-0472">Membrane</keyword>
<keyword evidence="8" id="KW-0547">Nucleotide-binding</keyword>
<evidence type="ECO:0000256" key="15">
    <source>
        <dbReference type="SAM" id="MobiDB-lite"/>
    </source>
</evidence>
<evidence type="ECO:0000256" key="11">
    <source>
        <dbReference type="ARBA" id="ARBA00022807"/>
    </source>
</evidence>
<keyword evidence="13" id="KW-0946">Virion</keyword>
<dbReference type="GO" id="GO:0006351">
    <property type="term" value="P:DNA-templated transcription"/>
    <property type="evidence" value="ECO:0007669"/>
    <property type="project" value="InterPro"/>
</dbReference>
<feature type="region of interest" description="Disordered" evidence="15">
    <location>
        <begin position="938"/>
        <end position="959"/>
    </location>
</feature>
<dbReference type="InterPro" id="IPR001676">
    <property type="entry name" value="Picornavirus_capsid"/>
</dbReference>
<evidence type="ECO:0000256" key="13">
    <source>
        <dbReference type="ARBA" id="ARBA00022844"/>
    </source>
</evidence>
<dbReference type="Gene3D" id="2.60.120.20">
    <property type="match status" value="2"/>
</dbReference>
<keyword evidence="10" id="KW-0347">Helicase</keyword>
<dbReference type="GO" id="GO:0003968">
    <property type="term" value="F:RNA-directed RNA polymerase activity"/>
    <property type="evidence" value="ECO:0007669"/>
    <property type="project" value="UniProtKB-KW"/>
</dbReference>
<dbReference type="InterPro" id="IPR009003">
    <property type="entry name" value="Peptidase_S1_PA"/>
</dbReference>
<dbReference type="SUPFAM" id="SSF88633">
    <property type="entry name" value="Positive stranded ssRNA viruses"/>
    <property type="match status" value="3"/>
</dbReference>